<dbReference type="Pfam" id="PF00111">
    <property type="entry name" value="Fer2"/>
    <property type="match status" value="1"/>
</dbReference>
<dbReference type="Gene3D" id="2.40.30.10">
    <property type="entry name" value="Translation factors"/>
    <property type="match status" value="1"/>
</dbReference>
<dbReference type="GO" id="GO:0004497">
    <property type="term" value="F:monooxygenase activity"/>
    <property type="evidence" value="ECO:0007669"/>
    <property type="project" value="UniProtKB-KW"/>
</dbReference>
<dbReference type="InterPro" id="IPR036010">
    <property type="entry name" value="2Fe-2S_ferredoxin-like_sf"/>
</dbReference>
<dbReference type="Pfam" id="PF00175">
    <property type="entry name" value="NAD_binding_1"/>
    <property type="match status" value="1"/>
</dbReference>
<dbReference type="AlphaFoldDB" id="A0A1H9BE67"/>
<dbReference type="SUPFAM" id="SSF54292">
    <property type="entry name" value="2Fe-2S ferredoxin-like"/>
    <property type="match status" value="1"/>
</dbReference>
<dbReference type="STRING" id="489703.SAMN04488038_10261"/>
<dbReference type="PANTHER" id="PTHR47354:SF5">
    <property type="entry name" value="PROTEIN RFBI"/>
    <property type="match status" value="1"/>
</dbReference>
<dbReference type="InterPro" id="IPR008333">
    <property type="entry name" value="Cbr1-like_FAD-bd_dom"/>
</dbReference>
<dbReference type="InterPro" id="IPR001433">
    <property type="entry name" value="OxRdtase_FAD/NAD-bd"/>
</dbReference>
<dbReference type="RefSeq" id="WP_093281832.1">
    <property type="nucleotide sequence ID" value="NZ_FOFS01000002.1"/>
</dbReference>
<evidence type="ECO:0000313" key="4">
    <source>
        <dbReference type="EMBL" id="SEP87310.1"/>
    </source>
</evidence>
<sequence>MGLFKSLFGPKTAKMVEVAPFGARFEVPSGETLLEAALRNGVAFPHNCTVGTCGSCKCRLKSGRVKALTDFGYTLSQQEIAAGFILACQALPQDANTQVEVEAGASDTPAAENYVGKLLERQALTHDIVKITLELDRPMPYLAGQYASLQHAGLQRGRSYSFADAPEREGRLRVSFFIRKVPQGAFTEDLFNGALDEQTITVNGPHGHFYLRPGLSPMICIAGGSGLAPLMSLLERARKDRVKRRCVLLFGARTQADLYCLEQIRQLAQGWNEEFVFLPVLSHEAADSDWTGARGLVTDFIPSALSNLVWSQAEGYLCGPPGMIDAAIDRMGKLGMPVTAIHYDKFTDESHAAKPR</sequence>
<dbReference type="SUPFAM" id="SSF63380">
    <property type="entry name" value="Riboflavin synthase domain-like"/>
    <property type="match status" value="1"/>
</dbReference>
<dbReference type="PROSITE" id="PS00197">
    <property type="entry name" value="2FE2S_FER_1"/>
    <property type="match status" value="1"/>
</dbReference>
<dbReference type="InterPro" id="IPR017927">
    <property type="entry name" value="FAD-bd_FR_type"/>
</dbReference>
<organism evidence="4 5">
    <name type="scientific">Solimonas aquatica</name>
    <dbReference type="NCBI Taxonomy" id="489703"/>
    <lineage>
        <taxon>Bacteria</taxon>
        <taxon>Pseudomonadati</taxon>
        <taxon>Pseudomonadota</taxon>
        <taxon>Gammaproteobacteria</taxon>
        <taxon>Nevskiales</taxon>
        <taxon>Nevskiaceae</taxon>
        <taxon>Solimonas</taxon>
    </lineage>
</organism>
<dbReference type="Gene3D" id="3.40.50.80">
    <property type="entry name" value="Nucleotide-binding domain of ferredoxin-NADP reductase (FNR) module"/>
    <property type="match status" value="1"/>
</dbReference>
<reference evidence="4 5" key="1">
    <citation type="submission" date="2016-10" db="EMBL/GenBank/DDBJ databases">
        <authorList>
            <person name="de Groot N.N."/>
        </authorList>
    </citation>
    <scope>NUCLEOTIDE SEQUENCE [LARGE SCALE GENOMIC DNA]</scope>
    <source>
        <strain evidence="4 5">DSM 25927</strain>
    </source>
</reference>
<dbReference type="InterPro" id="IPR012675">
    <property type="entry name" value="Beta-grasp_dom_sf"/>
</dbReference>
<keyword evidence="4" id="KW-0503">Monooxygenase</keyword>
<dbReference type="InterPro" id="IPR001709">
    <property type="entry name" value="Flavoprot_Pyr_Nucl_cyt_Rdtase"/>
</dbReference>
<evidence type="ECO:0000256" key="1">
    <source>
        <dbReference type="ARBA" id="ARBA00034078"/>
    </source>
</evidence>
<evidence type="ECO:0000313" key="5">
    <source>
        <dbReference type="Proteomes" id="UP000199233"/>
    </source>
</evidence>
<dbReference type="OrthoDB" id="9806195at2"/>
<dbReference type="EMBL" id="FOFS01000002">
    <property type="protein sequence ID" value="SEP87310.1"/>
    <property type="molecule type" value="Genomic_DNA"/>
</dbReference>
<accession>A0A1H9BE67</accession>
<dbReference type="PROSITE" id="PS51384">
    <property type="entry name" value="FAD_FR"/>
    <property type="match status" value="1"/>
</dbReference>
<name>A0A1H9BE67_9GAMM</name>
<feature type="domain" description="2Fe-2S ferredoxin-type" evidence="2">
    <location>
        <begin position="14"/>
        <end position="105"/>
    </location>
</feature>
<proteinExistence type="predicted"/>
<dbReference type="PANTHER" id="PTHR47354">
    <property type="entry name" value="NADH OXIDOREDUCTASE HCR"/>
    <property type="match status" value="1"/>
</dbReference>
<dbReference type="PROSITE" id="PS51085">
    <property type="entry name" value="2FE2S_FER_2"/>
    <property type="match status" value="1"/>
</dbReference>
<dbReference type="PRINTS" id="PR00410">
    <property type="entry name" value="PHEHYDRXLASE"/>
</dbReference>
<gene>
    <name evidence="4" type="ORF">SAMN04488038_10261</name>
</gene>
<dbReference type="Proteomes" id="UP000199233">
    <property type="component" value="Unassembled WGS sequence"/>
</dbReference>
<dbReference type="InterPro" id="IPR006058">
    <property type="entry name" value="2Fe2S_fd_BS"/>
</dbReference>
<protein>
    <submittedName>
        <fullName evidence="4">p-cymene monooxygenase electron transfer component</fullName>
    </submittedName>
</protein>
<dbReference type="CDD" id="cd00207">
    <property type="entry name" value="fer2"/>
    <property type="match status" value="1"/>
</dbReference>
<dbReference type="PRINTS" id="PR00371">
    <property type="entry name" value="FPNCR"/>
</dbReference>
<keyword evidence="5" id="KW-1185">Reference proteome</keyword>
<evidence type="ECO:0000259" key="3">
    <source>
        <dbReference type="PROSITE" id="PS51384"/>
    </source>
</evidence>
<feature type="domain" description="FAD-binding FR-type" evidence="3">
    <location>
        <begin position="111"/>
        <end position="212"/>
    </location>
</feature>
<dbReference type="InterPro" id="IPR039261">
    <property type="entry name" value="FNR_nucleotide-bd"/>
</dbReference>
<dbReference type="InterPro" id="IPR050415">
    <property type="entry name" value="MRET"/>
</dbReference>
<evidence type="ECO:0000259" key="2">
    <source>
        <dbReference type="PROSITE" id="PS51085"/>
    </source>
</evidence>
<comment type="cofactor">
    <cofactor evidence="1">
        <name>[2Fe-2S] cluster</name>
        <dbReference type="ChEBI" id="CHEBI:190135"/>
    </cofactor>
</comment>
<dbReference type="GO" id="GO:0051537">
    <property type="term" value="F:2 iron, 2 sulfur cluster binding"/>
    <property type="evidence" value="ECO:0007669"/>
    <property type="project" value="InterPro"/>
</dbReference>
<dbReference type="InterPro" id="IPR001041">
    <property type="entry name" value="2Fe-2S_ferredoxin-type"/>
</dbReference>
<keyword evidence="4" id="KW-0560">Oxidoreductase</keyword>
<dbReference type="InterPro" id="IPR017938">
    <property type="entry name" value="Riboflavin_synthase-like_b-brl"/>
</dbReference>
<dbReference type="SUPFAM" id="SSF52343">
    <property type="entry name" value="Ferredoxin reductase-like, C-terminal NADP-linked domain"/>
    <property type="match status" value="1"/>
</dbReference>
<dbReference type="Gene3D" id="3.10.20.30">
    <property type="match status" value="1"/>
</dbReference>
<dbReference type="Pfam" id="PF00970">
    <property type="entry name" value="FAD_binding_6"/>
    <property type="match status" value="1"/>
</dbReference>